<protein>
    <submittedName>
        <fullName evidence="1">Uncharacterized protein</fullName>
    </submittedName>
</protein>
<dbReference type="InParanoid" id="D8S8N8"/>
<dbReference type="EMBL" id="GL377607">
    <property type="protein sequence ID" value="EFJ19072.1"/>
    <property type="molecule type" value="Genomic_DNA"/>
</dbReference>
<dbReference type="HOGENOM" id="CLU_1144220_0_0_1"/>
<reference evidence="1 2" key="1">
    <citation type="journal article" date="2011" name="Science">
        <title>The Selaginella genome identifies genetic changes associated with the evolution of vascular plants.</title>
        <authorList>
            <person name="Banks J.A."/>
            <person name="Nishiyama T."/>
            <person name="Hasebe M."/>
            <person name="Bowman J.L."/>
            <person name="Gribskov M."/>
            <person name="dePamphilis C."/>
            <person name="Albert V.A."/>
            <person name="Aono N."/>
            <person name="Aoyama T."/>
            <person name="Ambrose B.A."/>
            <person name="Ashton N.W."/>
            <person name="Axtell M.J."/>
            <person name="Barker E."/>
            <person name="Barker M.S."/>
            <person name="Bennetzen J.L."/>
            <person name="Bonawitz N.D."/>
            <person name="Chapple C."/>
            <person name="Cheng C."/>
            <person name="Correa L.G."/>
            <person name="Dacre M."/>
            <person name="DeBarry J."/>
            <person name="Dreyer I."/>
            <person name="Elias M."/>
            <person name="Engstrom E.M."/>
            <person name="Estelle M."/>
            <person name="Feng L."/>
            <person name="Finet C."/>
            <person name="Floyd S.K."/>
            <person name="Frommer W.B."/>
            <person name="Fujita T."/>
            <person name="Gramzow L."/>
            <person name="Gutensohn M."/>
            <person name="Harholt J."/>
            <person name="Hattori M."/>
            <person name="Heyl A."/>
            <person name="Hirai T."/>
            <person name="Hiwatashi Y."/>
            <person name="Ishikawa M."/>
            <person name="Iwata M."/>
            <person name="Karol K.G."/>
            <person name="Koehler B."/>
            <person name="Kolukisaoglu U."/>
            <person name="Kubo M."/>
            <person name="Kurata T."/>
            <person name="Lalonde S."/>
            <person name="Li K."/>
            <person name="Li Y."/>
            <person name="Litt A."/>
            <person name="Lyons E."/>
            <person name="Manning G."/>
            <person name="Maruyama T."/>
            <person name="Michael T.P."/>
            <person name="Mikami K."/>
            <person name="Miyazaki S."/>
            <person name="Morinaga S."/>
            <person name="Murata T."/>
            <person name="Mueller-Roeber B."/>
            <person name="Nelson D.R."/>
            <person name="Obara M."/>
            <person name="Oguri Y."/>
            <person name="Olmstead R.G."/>
            <person name="Onodera N."/>
            <person name="Petersen B.L."/>
            <person name="Pils B."/>
            <person name="Prigge M."/>
            <person name="Rensing S.A."/>
            <person name="Riano-Pachon D.M."/>
            <person name="Roberts A.W."/>
            <person name="Sato Y."/>
            <person name="Scheller H.V."/>
            <person name="Schulz B."/>
            <person name="Schulz C."/>
            <person name="Shakirov E.V."/>
            <person name="Shibagaki N."/>
            <person name="Shinohara N."/>
            <person name="Shippen D.E."/>
            <person name="Soerensen I."/>
            <person name="Sotooka R."/>
            <person name="Sugimoto N."/>
            <person name="Sugita M."/>
            <person name="Sumikawa N."/>
            <person name="Tanurdzic M."/>
            <person name="Theissen G."/>
            <person name="Ulvskov P."/>
            <person name="Wakazuki S."/>
            <person name="Weng J.K."/>
            <person name="Willats W.W."/>
            <person name="Wipf D."/>
            <person name="Wolf P.G."/>
            <person name="Yang L."/>
            <person name="Zimmer A.D."/>
            <person name="Zhu Q."/>
            <person name="Mitros T."/>
            <person name="Hellsten U."/>
            <person name="Loque D."/>
            <person name="Otillar R."/>
            <person name="Salamov A."/>
            <person name="Schmutz J."/>
            <person name="Shapiro H."/>
            <person name="Lindquist E."/>
            <person name="Lucas S."/>
            <person name="Rokhsar D."/>
            <person name="Grigoriev I.V."/>
        </authorList>
    </citation>
    <scope>NUCLEOTIDE SEQUENCE [LARGE SCALE GENOMIC DNA]</scope>
</reference>
<evidence type="ECO:0000313" key="2">
    <source>
        <dbReference type="Proteomes" id="UP000001514"/>
    </source>
</evidence>
<dbReference type="Proteomes" id="UP000001514">
    <property type="component" value="Unassembled WGS sequence"/>
</dbReference>
<dbReference type="AlphaFoldDB" id="D8S8N8"/>
<proteinExistence type="predicted"/>
<dbReference type="Gramene" id="EFJ19072">
    <property type="protein sequence ID" value="EFJ19072"/>
    <property type="gene ID" value="SELMODRAFT_419359"/>
</dbReference>
<gene>
    <name evidence="1" type="ORF">SELMODRAFT_419359</name>
</gene>
<keyword evidence="2" id="KW-1185">Reference proteome</keyword>
<dbReference type="KEGG" id="smo:SELMODRAFT_419359"/>
<accession>D8S8N8</accession>
<organism evidence="2">
    <name type="scientific">Selaginella moellendorffii</name>
    <name type="common">Spikemoss</name>
    <dbReference type="NCBI Taxonomy" id="88036"/>
    <lineage>
        <taxon>Eukaryota</taxon>
        <taxon>Viridiplantae</taxon>
        <taxon>Streptophyta</taxon>
        <taxon>Embryophyta</taxon>
        <taxon>Tracheophyta</taxon>
        <taxon>Lycopodiopsida</taxon>
        <taxon>Selaginellales</taxon>
        <taxon>Selaginellaceae</taxon>
        <taxon>Selaginella</taxon>
    </lineage>
</organism>
<sequence length="243" mass="27941">MRRFLPYRMPPQPLRNYKLVYASEIGGALVWEESTIDAGGPHAKAIREAVRQIPRSMRGLFVLREGATYWHPRMPMHSRTLQQEERDVVSCGCTIATLAIATREVPNENDRRLARGGLYEMGLKAYALHIWNALNQLRGASSLKEEGDQHKSVDSILKNLQLPTTTQCLSLDSPNLVKVRMIIPPAEFINCLIFDQDFGENFRSWIVDIIRDMSSKELSKFHHFAVDSPEFRPREPIWIQVER</sequence>
<name>D8S8N8_SELML</name>
<evidence type="ECO:0000313" key="1">
    <source>
        <dbReference type="EMBL" id="EFJ19072.1"/>
    </source>
</evidence>